<dbReference type="PROSITE" id="PS50195">
    <property type="entry name" value="PX"/>
    <property type="match status" value="1"/>
</dbReference>
<dbReference type="Pfam" id="PF12825">
    <property type="entry name" value="DUF3818"/>
    <property type="match status" value="1"/>
</dbReference>
<dbReference type="AlphaFoldDB" id="A0A316V053"/>
<proteinExistence type="predicted"/>
<dbReference type="EMBL" id="KZ819664">
    <property type="protein sequence ID" value="PWN28815.1"/>
    <property type="molecule type" value="Genomic_DNA"/>
</dbReference>
<dbReference type="Proteomes" id="UP000245884">
    <property type="component" value="Unassembled WGS sequence"/>
</dbReference>
<dbReference type="Gene3D" id="3.30.1520.10">
    <property type="entry name" value="Phox-like domain"/>
    <property type="match status" value="1"/>
</dbReference>
<feature type="compositionally biased region" description="Polar residues" evidence="1">
    <location>
        <begin position="246"/>
        <end position="260"/>
    </location>
</feature>
<protein>
    <recommendedName>
        <fullName evidence="2">PX domain-containing protein</fullName>
    </recommendedName>
</protein>
<dbReference type="CDD" id="cd06869">
    <property type="entry name" value="PX_UP2_fungi"/>
    <property type="match status" value="1"/>
</dbReference>
<dbReference type="OrthoDB" id="2117459at2759"/>
<feature type="compositionally biased region" description="Low complexity" evidence="1">
    <location>
        <begin position="270"/>
        <end position="284"/>
    </location>
</feature>
<dbReference type="InterPro" id="IPR047168">
    <property type="entry name" value="LEC1-like"/>
</dbReference>
<organism evidence="3 4">
    <name type="scientific">Jaminaea rosea</name>
    <dbReference type="NCBI Taxonomy" id="1569628"/>
    <lineage>
        <taxon>Eukaryota</taxon>
        <taxon>Fungi</taxon>
        <taxon>Dikarya</taxon>
        <taxon>Basidiomycota</taxon>
        <taxon>Ustilaginomycotina</taxon>
        <taxon>Exobasidiomycetes</taxon>
        <taxon>Microstromatales</taxon>
        <taxon>Microstromatales incertae sedis</taxon>
        <taxon>Jaminaea</taxon>
    </lineage>
</organism>
<accession>A0A316V053</accession>
<keyword evidence="4" id="KW-1185">Reference proteome</keyword>
<dbReference type="InterPro" id="IPR001683">
    <property type="entry name" value="PX_dom"/>
</dbReference>
<reference evidence="3 4" key="1">
    <citation type="journal article" date="2018" name="Mol. Biol. Evol.">
        <title>Broad Genomic Sampling Reveals a Smut Pathogenic Ancestry of the Fungal Clade Ustilaginomycotina.</title>
        <authorList>
            <person name="Kijpornyongpan T."/>
            <person name="Mondo S.J."/>
            <person name="Barry K."/>
            <person name="Sandor L."/>
            <person name="Lee J."/>
            <person name="Lipzen A."/>
            <person name="Pangilinan J."/>
            <person name="LaButti K."/>
            <person name="Hainaut M."/>
            <person name="Henrissat B."/>
            <person name="Grigoriev I.V."/>
            <person name="Spatafora J.W."/>
            <person name="Aime M.C."/>
        </authorList>
    </citation>
    <scope>NUCLEOTIDE SEQUENCE [LARGE SCALE GENOMIC DNA]</scope>
    <source>
        <strain evidence="3 4">MCA 5214</strain>
    </source>
</reference>
<feature type="domain" description="PX" evidence="2">
    <location>
        <begin position="168"/>
        <end position="331"/>
    </location>
</feature>
<evidence type="ECO:0000256" key="1">
    <source>
        <dbReference type="SAM" id="MobiDB-lite"/>
    </source>
</evidence>
<evidence type="ECO:0000313" key="4">
    <source>
        <dbReference type="Proteomes" id="UP000245884"/>
    </source>
</evidence>
<dbReference type="Pfam" id="PF00787">
    <property type="entry name" value="PX"/>
    <property type="match status" value="1"/>
</dbReference>
<name>A0A316V053_9BASI</name>
<evidence type="ECO:0000313" key="3">
    <source>
        <dbReference type="EMBL" id="PWN28815.1"/>
    </source>
</evidence>
<sequence length="922" mass="104323">DPNRLTPLRAHYLKKQLVKLQVEREVQQLNQKDALSTFGPPFKPSPAARRADLPLSRFIFHHFVLTFPFLRSAPSNFFSDKVQVFMDMFLERNISGTDDREEETKRRKITQKLERSITLLIAAAIRVGGEEVVRISDEDRERAAAAQARVKAALAGKPFERDDATFDVNVIGVRTRTTKGRLRHRHHEEFIIRTRRQGQPDVHVSRRYGDFQRLADTLRVEYPDEDISRPPAKDRSQTDAVPPSPTMSEPTADSVRSSIDGQMEGLHLDPSSSVSSSRRSSGAPSAPPPAQLAREKNRLTLRAYLRTLLAIPPVADSPVLADFLLGEPVHLTPAEEADCRSREALDAVRADETTRFNDEASKRVASLKSHLATFKADLVQRDGLSRVFGTIKSTPSIEDLPESYRALLAWARISAASTLFHLFMGSDTSSDLFSQLKRIHGLMPYFMMRQILRISNPVTMIRGVIDLFLAQPFGQRSLLQRMFSSSLQEEARDLQEMVNAVRAKVEDEVLCEKVRLFVYAPPDVQQVYRDDAQKENVDLLTTILRSPEEPRLGRQQIHRVIRASRAYEVYKRHRASLKNPELDDEGPQNDDAWLYEDLHVLLRLSTRLRDKEQLLSLIFEGVTADLLKDMVTIFYSPLATVYKAANIADSLYDLQVFINDLIKTVEATEEMSYTEPQRTVQVFIDLVARHEGKFYGFVHQVHSKGAGLFDGLMHWIELFLNFVRAPDGDEMDGRQRQGLGQLDLEVCLPAGGADRAAALAEIDALVVHAYRLKLLREMKLRRRIADREVRGAAQSADGSTTGLMGGQGVEEDDENAFFATMVDNLGFGKGFESEVADAEAEGDEDDEEDTDDEDEDDTEDEAGKHASRKAGIISDDEKRQRRLQERRRRRRAAAKPRPPTLRVIPEMVPLFVEMLRPMLRPA</sequence>
<dbReference type="GO" id="GO:0035091">
    <property type="term" value="F:phosphatidylinositol binding"/>
    <property type="evidence" value="ECO:0007669"/>
    <property type="project" value="InterPro"/>
</dbReference>
<feature type="region of interest" description="Disordered" evidence="1">
    <location>
        <begin position="219"/>
        <end position="294"/>
    </location>
</feature>
<dbReference type="Pfam" id="PF12828">
    <property type="entry name" value="PXB"/>
    <property type="match status" value="1"/>
</dbReference>
<dbReference type="RefSeq" id="XP_025363427.1">
    <property type="nucleotide sequence ID" value="XM_025504002.1"/>
</dbReference>
<gene>
    <name evidence="3" type="ORF">BDZ90DRAFT_208233</name>
</gene>
<feature type="region of interest" description="Disordered" evidence="1">
    <location>
        <begin position="787"/>
        <end position="809"/>
    </location>
</feature>
<dbReference type="InterPro" id="IPR036871">
    <property type="entry name" value="PX_dom_sf"/>
</dbReference>
<feature type="compositionally biased region" description="Basic residues" evidence="1">
    <location>
        <begin position="884"/>
        <end position="894"/>
    </location>
</feature>
<evidence type="ECO:0000259" key="2">
    <source>
        <dbReference type="PROSITE" id="PS50195"/>
    </source>
</evidence>
<dbReference type="SUPFAM" id="SSF64268">
    <property type="entry name" value="PX domain"/>
    <property type="match status" value="1"/>
</dbReference>
<feature type="compositionally biased region" description="Basic and acidic residues" evidence="1">
    <location>
        <begin position="219"/>
        <end position="237"/>
    </location>
</feature>
<dbReference type="GeneID" id="37025825"/>
<feature type="non-terminal residue" evidence="3">
    <location>
        <position position="1"/>
    </location>
</feature>
<dbReference type="STRING" id="1569628.A0A316V053"/>
<feature type="non-terminal residue" evidence="3">
    <location>
        <position position="922"/>
    </location>
</feature>
<dbReference type="InterPro" id="IPR024555">
    <property type="entry name" value="PX-associated"/>
</dbReference>
<feature type="region of interest" description="Disordered" evidence="1">
    <location>
        <begin position="834"/>
        <end position="904"/>
    </location>
</feature>
<dbReference type="SMART" id="SM00312">
    <property type="entry name" value="PX"/>
    <property type="match status" value="1"/>
</dbReference>
<dbReference type="PANTHER" id="PTHR47185:SF1">
    <property type="entry name" value="PX DOMAIN-CONTAINING PROTEIN YPR097W"/>
    <property type="match status" value="1"/>
</dbReference>
<dbReference type="PANTHER" id="PTHR47185">
    <property type="entry name" value="PX DOMAIN-CONTAINING PROTEIN YPR097W"/>
    <property type="match status" value="1"/>
</dbReference>
<feature type="compositionally biased region" description="Acidic residues" evidence="1">
    <location>
        <begin position="834"/>
        <end position="860"/>
    </location>
</feature>
<dbReference type="InterPro" id="IPR024554">
    <property type="entry name" value="LEC1-like_C"/>
</dbReference>